<feature type="region of interest" description="Disordered" evidence="1">
    <location>
        <begin position="793"/>
        <end position="823"/>
    </location>
</feature>
<feature type="region of interest" description="Disordered" evidence="1">
    <location>
        <begin position="999"/>
        <end position="1020"/>
    </location>
</feature>
<evidence type="ECO:0000256" key="1">
    <source>
        <dbReference type="SAM" id="MobiDB-lite"/>
    </source>
</evidence>
<dbReference type="GO" id="GO:0004722">
    <property type="term" value="F:protein serine/threonine phosphatase activity"/>
    <property type="evidence" value="ECO:0007669"/>
    <property type="project" value="InterPro"/>
</dbReference>
<organism evidence="3 4">
    <name type="scientific">Perkinsus chesapeaki</name>
    <name type="common">Clam parasite</name>
    <name type="synonym">Perkinsus andrewsi</name>
    <dbReference type="NCBI Taxonomy" id="330153"/>
    <lineage>
        <taxon>Eukaryota</taxon>
        <taxon>Sar</taxon>
        <taxon>Alveolata</taxon>
        <taxon>Perkinsozoa</taxon>
        <taxon>Perkinsea</taxon>
        <taxon>Perkinsida</taxon>
        <taxon>Perkinsidae</taxon>
        <taxon>Perkinsus</taxon>
    </lineage>
</organism>
<reference evidence="3 4" key="1">
    <citation type="submission" date="2020-04" db="EMBL/GenBank/DDBJ databases">
        <title>Perkinsus chesapeaki whole genome sequence.</title>
        <authorList>
            <person name="Bogema D.R."/>
        </authorList>
    </citation>
    <scope>NUCLEOTIDE SEQUENCE [LARGE SCALE GENOMIC DNA]</scope>
    <source>
        <strain evidence="3">ATCC PRA-425</strain>
    </source>
</reference>
<dbReference type="PROSITE" id="PS50096">
    <property type="entry name" value="IQ"/>
    <property type="match status" value="1"/>
</dbReference>
<feature type="region of interest" description="Disordered" evidence="1">
    <location>
        <begin position="1272"/>
        <end position="1328"/>
    </location>
</feature>
<dbReference type="Proteomes" id="UP000591131">
    <property type="component" value="Unassembled WGS sequence"/>
</dbReference>
<name>A0A7J6L9V8_PERCH</name>
<dbReference type="CDD" id="cd00143">
    <property type="entry name" value="PP2Cc"/>
    <property type="match status" value="1"/>
</dbReference>
<feature type="compositionally biased region" description="Low complexity" evidence="1">
    <location>
        <begin position="801"/>
        <end position="813"/>
    </location>
</feature>
<evidence type="ECO:0000313" key="3">
    <source>
        <dbReference type="EMBL" id="KAF4655983.1"/>
    </source>
</evidence>
<dbReference type="Gene3D" id="3.60.40.10">
    <property type="entry name" value="PPM-type phosphatase domain"/>
    <property type="match status" value="1"/>
</dbReference>
<dbReference type="EMBL" id="JAAPAO010000625">
    <property type="protein sequence ID" value="KAF4655983.1"/>
    <property type="molecule type" value="Genomic_DNA"/>
</dbReference>
<keyword evidence="4" id="KW-1185">Reference proteome</keyword>
<dbReference type="InterPro" id="IPR015655">
    <property type="entry name" value="PP2C"/>
</dbReference>
<dbReference type="InterPro" id="IPR036457">
    <property type="entry name" value="PPM-type-like_dom_sf"/>
</dbReference>
<dbReference type="SUPFAM" id="SSF81606">
    <property type="entry name" value="PP2C-like"/>
    <property type="match status" value="1"/>
</dbReference>
<protein>
    <recommendedName>
        <fullName evidence="2">PPM-type phosphatase domain-containing protein</fullName>
    </recommendedName>
</protein>
<dbReference type="Pfam" id="PF00612">
    <property type="entry name" value="IQ"/>
    <property type="match status" value="1"/>
</dbReference>
<dbReference type="PANTHER" id="PTHR47992">
    <property type="entry name" value="PROTEIN PHOSPHATASE"/>
    <property type="match status" value="1"/>
</dbReference>
<dbReference type="Pfam" id="PF00481">
    <property type="entry name" value="PP2C"/>
    <property type="match status" value="1"/>
</dbReference>
<gene>
    <name evidence="3" type="ORF">FOL47_009199</name>
</gene>
<proteinExistence type="predicted"/>
<feature type="compositionally biased region" description="Basic and acidic residues" evidence="1">
    <location>
        <begin position="639"/>
        <end position="652"/>
    </location>
</feature>
<sequence>VQASGTTAVVFMRNHLKDPEVFWSAHCGDSRLVVGTEAKRAVEFVTADHKPDTPAERERIEASGGEVRSFTYDDDWTVHRIFVKDADYPGLCMARSLGDHCVKTHGVTCEPEVHRHTLPDRKSKPLIIMASDGVWEFLASDWVMKAIARKVPVDGASRCIQKLAKEARKRRTSVPWKEGDAELEWLLGAIRQLPPPVWDAELAAHGPNKIVVEEIMKKIREEAIRLYKRAIEEKSFQSVVNELEGYKAAKRGENKDEVPSTNLPNEAISGVLEGYKMESLSNLVDMMKLRKPHFGFAKLEGDLTHVDDRCQTDEPARIAECGAPTLEHHTAAIRIQSHIRGFLQRRMLLTMKSPASELSVDANDGFLVDLGTCAASDRANVGGCPSSYPDNVMGVVEEPQASSTSQNVEDSGVGVVEPEGMITESHRKAIDNSLGDCLHHEKNGRARECDGHWRSGDGAAEFVNEILRASVDAAIRDDESCEDILSGRGPSNTSHNVERPTGHGSSGDFITARVNVGSEYTSGNEPVGPCDADAETLRSSMSLTAPHQVEEQYEDTIGVTEDAEYDDEELCEDHIPTEGSVGRVSSAETAVRKPGPIFECSSNIDSAAGCRGESTPMEDSQCPLDHGTDALGQVLSSERFPHDPVDTGEKLPTHSTASLGLETDELSVRAGNRSNAKPRLPADAASCLEDRQQNGSAPPIAAFDKSGVCRAPHIDEVDSDDSAIRSKLSGLQEHPEGTATLEDTHTIAEPASVQAIGDEFTHQHFMECEGHKANLGASQENCGPDAHWEANEEPQLKRRSVNSSSSAPPISDLRSNHAVPSASLDDTGQILDELLEAMPENAIAFHENALETVDSPDDGLRQERDEPLNVGLVSVAYECKSRACNNESPCGNGQYAIVDTRSVSIPQESAMVHKASVSGRPHSSGSPVGFATGETESQDQFVDGLEVRELGSDCFEGLVRTDPGGPNDNESKARGELSYNKGLGEIVPGNGLIHALSQETMHGEEPPETQPAVESNSAKAADGEEYAIGENMPNEDHACLLEAAASKGVVEGGESNSRRSEVQIDSLPMPLPSGPHTCLSEQAMRSISGNGDQLVEGPDEVREHVDGALFDVKGNSERGAKCDLEFAMVQRGLEGAGLGEAAVTEASRGARVSECPGVLDSIELDREELLHLPDKSSGMQYGGYRATDDESKGRLADSRPVVENIVHERLAYNPHAAEVHPVYTDKDGTIDEDENLALLGQARCSGYVSLKRTGDLPMGSLAVLMPRPSEKGRLGAAQMTGDTLSPTRPCTQAEHVPGSEDGQARRAESPDIAGSPVLIEQDGKQRLRPRAAIPSRTQGCELTVEEEEEVRGGRSPKLWAKLVATEGTGLDEAEQKQILHELDMERACRLKLKQEKQKRRDEVNKERERERKRLQEEKENQLIAEQEQRRQRRVEELKLWLETKEAENRERRARERAQIQALKDAKRAKEERELQRQEIFNKEREARLRRAARRLEKQRIRLERAQQDGSTGHGSPLTMLTSSAPVLPEADGLLLPDLEIRQVHHHVHYHHGLDLENSILSDDEKTRIE</sequence>
<feature type="non-terminal residue" evidence="3">
    <location>
        <position position="1"/>
    </location>
</feature>
<feature type="compositionally biased region" description="Polar residues" evidence="1">
    <location>
        <begin position="1280"/>
        <end position="1290"/>
    </location>
</feature>
<evidence type="ECO:0000313" key="4">
    <source>
        <dbReference type="Proteomes" id="UP000591131"/>
    </source>
</evidence>
<feature type="region of interest" description="Disordered" evidence="1">
    <location>
        <begin position="1394"/>
        <end position="1413"/>
    </location>
</feature>
<accession>A0A7J6L9V8</accession>
<dbReference type="SMART" id="SM00332">
    <property type="entry name" value="PP2Cc"/>
    <property type="match status" value="1"/>
</dbReference>
<evidence type="ECO:0000259" key="2">
    <source>
        <dbReference type="PROSITE" id="PS51746"/>
    </source>
</evidence>
<feature type="region of interest" description="Disordered" evidence="1">
    <location>
        <begin position="638"/>
        <end position="679"/>
    </location>
</feature>
<feature type="region of interest" description="Disordered" evidence="1">
    <location>
        <begin position="485"/>
        <end position="509"/>
    </location>
</feature>
<dbReference type="PROSITE" id="PS51746">
    <property type="entry name" value="PPM_2"/>
    <property type="match status" value="1"/>
</dbReference>
<feature type="region of interest" description="Disordered" evidence="1">
    <location>
        <begin position="1051"/>
        <end position="1071"/>
    </location>
</feature>
<dbReference type="SMART" id="SM00015">
    <property type="entry name" value="IQ"/>
    <property type="match status" value="1"/>
</dbReference>
<dbReference type="InterPro" id="IPR000048">
    <property type="entry name" value="IQ_motif_EF-hand-BS"/>
</dbReference>
<feature type="domain" description="PPM-type phosphatase" evidence="2">
    <location>
        <begin position="1"/>
        <end position="243"/>
    </location>
</feature>
<dbReference type="OrthoDB" id="10264738at2759"/>
<comment type="caution">
    <text evidence="3">The sequence shown here is derived from an EMBL/GenBank/DDBJ whole genome shotgun (WGS) entry which is preliminary data.</text>
</comment>
<dbReference type="InterPro" id="IPR001932">
    <property type="entry name" value="PPM-type_phosphatase-like_dom"/>
</dbReference>